<organism evidence="1 2">
    <name type="scientific">Diaporthe eres</name>
    <name type="common">Phomopsis oblonga</name>
    <dbReference type="NCBI Taxonomy" id="83184"/>
    <lineage>
        <taxon>Eukaryota</taxon>
        <taxon>Fungi</taxon>
        <taxon>Dikarya</taxon>
        <taxon>Ascomycota</taxon>
        <taxon>Pezizomycotina</taxon>
        <taxon>Sordariomycetes</taxon>
        <taxon>Sordariomycetidae</taxon>
        <taxon>Diaporthales</taxon>
        <taxon>Diaporthaceae</taxon>
        <taxon>Diaporthe</taxon>
        <taxon>Diaporthe eres species complex</taxon>
    </lineage>
</organism>
<proteinExistence type="predicted"/>
<dbReference type="Proteomes" id="UP001430848">
    <property type="component" value="Unassembled WGS sequence"/>
</dbReference>
<keyword evidence="2" id="KW-1185">Reference proteome</keyword>
<protein>
    <submittedName>
        <fullName evidence="1">Uncharacterized protein</fullName>
    </submittedName>
</protein>
<reference evidence="1 2" key="1">
    <citation type="submission" date="2024-02" db="EMBL/GenBank/DDBJ databases">
        <title>De novo assembly and annotation of 12 fungi associated with fruit tree decline syndrome in Ontario, Canada.</title>
        <authorList>
            <person name="Sulman M."/>
            <person name="Ellouze W."/>
            <person name="Ilyukhin E."/>
        </authorList>
    </citation>
    <scope>NUCLEOTIDE SEQUENCE [LARGE SCALE GENOMIC DNA]</scope>
    <source>
        <strain evidence="1 2">M169</strain>
    </source>
</reference>
<evidence type="ECO:0000313" key="1">
    <source>
        <dbReference type="EMBL" id="KAK7713099.1"/>
    </source>
</evidence>
<name>A0ABR1NS39_DIAER</name>
<accession>A0ABR1NS39</accession>
<sequence length="358" mass="40651">MTRYGIDEDVALAQRFNNAALPTLLDRMITHGQLGHQLQYLSIRDFTLQFKAGVTKPRLQRFMATSLNLGIPIPDFVPGLLSLPDRTRESLEPMDMIFWLEGQLWLLQTPLAAFECIQFDFPQLEELYYHRRAGDVVGVFDPAFSNANVFNSVHHCLRKLTYLSTTITQGHDVDDYFIAVECYEEEKFSDVPHFHAFEVLEDLTIDQGLLGRMSTVRDRVLSPTGPYFPGLDWKLPQSLRRLTFKSVYDWPKLASQLTALASAKQRGQFPLLSDIFVVIVRTCTVEYDGFWPPHIPLTPSEDLIRDSGELMRAAGINLWASTAEIEAPPGDSEEYPHDVVETGTPVAIQVQRTLFSNI</sequence>
<dbReference type="EMBL" id="JAKNSF020000128">
    <property type="protein sequence ID" value="KAK7713099.1"/>
    <property type="molecule type" value="Genomic_DNA"/>
</dbReference>
<evidence type="ECO:0000313" key="2">
    <source>
        <dbReference type="Proteomes" id="UP001430848"/>
    </source>
</evidence>
<gene>
    <name evidence="1" type="ORF">SLS63_012129</name>
</gene>
<comment type="caution">
    <text evidence="1">The sequence shown here is derived from an EMBL/GenBank/DDBJ whole genome shotgun (WGS) entry which is preliminary data.</text>
</comment>